<dbReference type="Proteomes" id="UP001501319">
    <property type="component" value="Unassembled WGS sequence"/>
</dbReference>
<reference evidence="3" key="1">
    <citation type="journal article" date="2019" name="Int. J. Syst. Evol. Microbiol.">
        <title>The Global Catalogue of Microorganisms (GCM) 10K type strain sequencing project: providing services to taxonomists for standard genome sequencing and annotation.</title>
        <authorList>
            <consortium name="The Broad Institute Genomics Platform"/>
            <consortium name="The Broad Institute Genome Sequencing Center for Infectious Disease"/>
            <person name="Wu L."/>
            <person name="Ma J."/>
        </authorList>
    </citation>
    <scope>NUCLEOTIDE SEQUENCE [LARGE SCALE GENOMIC DNA]</scope>
    <source>
        <strain evidence="3">JCM 14306</strain>
    </source>
</reference>
<feature type="region of interest" description="Disordered" evidence="1">
    <location>
        <begin position="1"/>
        <end position="45"/>
    </location>
</feature>
<evidence type="ECO:0000313" key="3">
    <source>
        <dbReference type="Proteomes" id="UP001501319"/>
    </source>
</evidence>
<protein>
    <submittedName>
        <fullName evidence="2">Uncharacterized protein</fullName>
    </submittedName>
</protein>
<dbReference type="EMBL" id="BAAANE010000020">
    <property type="protein sequence ID" value="GAA1662453.1"/>
    <property type="molecule type" value="Genomic_DNA"/>
</dbReference>
<comment type="caution">
    <text evidence="2">The sequence shown here is derived from an EMBL/GenBank/DDBJ whole genome shotgun (WGS) entry which is preliminary data.</text>
</comment>
<evidence type="ECO:0000256" key="1">
    <source>
        <dbReference type="SAM" id="MobiDB-lite"/>
    </source>
</evidence>
<gene>
    <name evidence="2" type="ORF">GCM10009744_65300</name>
</gene>
<organism evidence="2 3">
    <name type="scientific">Kribbella alba</name>
    <dbReference type="NCBI Taxonomy" id="190197"/>
    <lineage>
        <taxon>Bacteria</taxon>
        <taxon>Bacillati</taxon>
        <taxon>Actinomycetota</taxon>
        <taxon>Actinomycetes</taxon>
        <taxon>Propionibacteriales</taxon>
        <taxon>Kribbellaceae</taxon>
        <taxon>Kribbella</taxon>
    </lineage>
</organism>
<proteinExistence type="predicted"/>
<accession>A0ABP4RX51</accession>
<evidence type="ECO:0000313" key="2">
    <source>
        <dbReference type="EMBL" id="GAA1662453.1"/>
    </source>
</evidence>
<name>A0ABP4RX51_9ACTN</name>
<keyword evidence="3" id="KW-1185">Reference proteome</keyword>
<feature type="compositionally biased region" description="Polar residues" evidence="1">
    <location>
        <begin position="1"/>
        <end position="29"/>
    </location>
</feature>
<sequence>MRAGPSHTTTPGTQQHPVQQVTQKNQSTDPKIHGPIPQDPTARLDDSLHHHHVPRLIPKESAVLASAVSLHI</sequence>